<evidence type="ECO:0000259" key="1">
    <source>
        <dbReference type="PROSITE" id="PS50902"/>
    </source>
</evidence>
<comment type="caution">
    <text evidence="2">The sequence shown here is derived from an EMBL/GenBank/DDBJ whole genome shotgun (WGS) entry which is preliminary data.</text>
</comment>
<dbReference type="GO" id="GO:0070819">
    <property type="term" value="F:menaquinone-dependent protoporphyrinogen oxidase activity"/>
    <property type="evidence" value="ECO:0007669"/>
    <property type="project" value="TreeGrafter"/>
</dbReference>
<dbReference type="PROSITE" id="PS50902">
    <property type="entry name" value="FLAVODOXIN_LIKE"/>
    <property type="match status" value="1"/>
</dbReference>
<dbReference type="InterPro" id="IPR001226">
    <property type="entry name" value="Flavodoxin_CS"/>
</dbReference>
<dbReference type="GO" id="GO:0009055">
    <property type="term" value="F:electron transfer activity"/>
    <property type="evidence" value="ECO:0007669"/>
    <property type="project" value="InterPro"/>
</dbReference>
<dbReference type="GO" id="GO:0006783">
    <property type="term" value="P:heme biosynthetic process"/>
    <property type="evidence" value="ECO:0007669"/>
    <property type="project" value="TreeGrafter"/>
</dbReference>
<name>A0A5J4PEJ8_9ZZZZ</name>
<dbReference type="Gene3D" id="3.40.50.360">
    <property type="match status" value="1"/>
</dbReference>
<sequence length="165" mass="18383">MANKKIAIIYTSKHGTTAKVAQMIAGRLTGNRVSIFDLKKVKCSDLNSFDGIILGTSVYAGQSSKTMQRFCKSNIAVLTQKQLALFVCGMEPDTSKRQQELVNSYPQALHQHAVAKCFAGGEFLFEKMNFFERAIIKRIAKTDKSISQINEESIGKFIAEFSFDK</sequence>
<dbReference type="AlphaFoldDB" id="A0A5J4PEJ8"/>
<dbReference type="InterPro" id="IPR026816">
    <property type="entry name" value="Flavodoxin_dom"/>
</dbReference>
<dbReference type="PANTHER" id="PTHR38030">
    <property type="entry name" value="PROTOPORPHYRINOGEN IX DEHYDROGENASE [MENAQUINONE]"/>
    <property type="match status" value="1"/>
</dbReference>
<organism evidence="2">
    <name type="scientific">termite gut metagenome</name>
    <dbReference type="NCBI Taxonomy" id="433724"/>
    <lineage>
        <taxon>unclassified sequences</taxon>
        <taxon>metagenomes</taxon>
        <taxon>organismal metagenomes</taxon>
    </lineage>
</organism>
<dbReference type="PROSITE" id="PS00201">
    <property type="entry name" value="FLAVODOXIN"/>
    <property type="match status" value="1"/>
</dbReference>
<dbReference type="SUPFAM" id="SSF52218">
    <property type="entry name" value="Flavoproteins"/>
    <property type="match status" value="1"/>
</dbReference>
<dbReference type="GO" id="GO:0010181">
    <property type="term" value="F:FMN binding"/>
    <property type="evidence" value="ECO:0007669"/>
    <property type="project" value="InterPro"/>
</dbReference>
<accession>A0A5J4PEJ8</accession>
<dbReference type="EC" id="1.3.5.3" evidence="2"/>
<dbReference type="InterPro" id="IPR029039">
    <property type="entry name" value="Flavoprotein-like_sf"/>
</dbReference>
<evidence type="ECO:0000313" key="2">
    <source>
        <dbReference type="EMBL" id="KAA6307897.1"/>
    </source>
</evidence>
<dbReference type="InterPro" id="IPR008254">
    <property type="entry name" value="Flavodoxin/NO_synth"/>
</dbReference>
<dbReference type="PANTHER" id="PTHR38030:SF2">
    <property type="entry name" value="PROTOPORPHYRINOGEN IX DEHYDROGENASE [QUINONE]"/>
    <property type="match status" value="1"/>
</dbReference>
<feature type="domain" description="Flavodoxin-like" evidence="1">
    <location>
        <begin position="6"/>
        <end position="162"/>
    </location>
</feature>
<dbReference type="InterPro" id="IPR052200">
    <property type="entry name" value="Protoporphyrinogen_IX_DH"/>
</dbReference>
<reference evidence="2" key="1">
    <citation type="submission" date="2019-03" db="EMBL/GenBank/DDBJ databases">
        <title>Single cell metagenomics reveals metabolic interactions within the superorganism composed of flagellate Streblomastix strix and complex community of Bacteroidetes bacteria on its surface.</title>
        <authorList>
            <person name="Treitli S.C."/>
            <person name="Kolisko M."/>
            <person name="Husnik F."/>
            <person name="Keeling P."/>
            <person name="Hampl V."/>
        </authorList>
    </citation>
    <scope>NUCLEOTIDE SEQUENCE</scope>
    <source>
        <strain evidence="2">STM</strain>
    </source>
</reference>
<keyword evidence="2" id="KW-0560">Oxidoreductase</keyword>
<dbReference type="Pfam" id="PF12724">
    <property type="entry name" value="Flavodoxin_5"/>
    <property type="match status" value="1"/>
</dbReference>
<proteinExistence type="predicted"/>
<protein>
    <submittedName>
        <fullName evidence="2">Protoporphyrinogen IX dehydrogenase</fullName>
        <ecNumber evidence="2">1.3.5.3</ecNumber>
    </submittedName>
</protein>
<dbReference type="EMBL" id="SNRY01008839">
    <property type="protein sequence ID" value="KAA6307897.1"/>
    <property type="molecule type" value="Genomic_DNA"/>
</dbReference>
<gene>
    <name evidence="2" type="ORF">EZS27_040428</name>
</gene>